<name>A0A2T5E018_VIBSP</name>
<reference evidence="1 2" key="1">
    <citation type="submission" date="2017-11" db="EMBL/GenBank/DDBJ databases">
        <title>Population delineation of vibrios coincides with oyster pathogenicity.</title>
        <authorList>
            <person name="Bruto M."/>
            <person name="Labreuche Y."/>
            <person name="James A."/>
            <person name="Piel D."/>
            <person name="Chenivesse S."/>
            <person name="Petton B."/>
            <person name="Polz M.F."/>
            <person name="Le Roux F."/>
        </authorList>
    </citation>
    <scope>NUCLEOTIDE SEQUENCE [LARGE SCALE GENOMIC DNA]</scope>
    <source>
        <strain evidence="1 2">1F_55</strain>
    </source>
</reference>
<dbReference type="EMBL" id="PIGA01000057">
    <property type="protein sequence ID" value="PTP12684.1"/>
    <property type="molecule type" value="Genomic_DNA"/>
</dbReference>
<accession>A0A2T5E018</accession>
<protein>
    <submittedName>
        <fullName evidence="1">Uncharacterized protein</fullName>
    </submittedName>
</protein>
<dbReference type="Proteomes" id="UP000244080">
    <property type="component" value="Unassembled WGS sequence"/>
</dbReference>
<comment type="caution">
    <text evidence="1">The sequence shown here is derived from an EMBL/GenBank/DDBJ whole genome shotgun (WGS) entry which is preliminary data.</text>
</comment>
<proteinExistence type="predicted"/>
<organism evidence="1 2">
    <name type="scientific">Vibrio splendidus</name>
    <dbReference type="NCBI Taxonomy" id="29497"/>
    <lineage>
        <taxon>Bacteria</taxon>
        <taxon>Pseudomonadati</taxon>
        <taxon>Pseudomonadota</taxon>
        <taxon>Gammaproteobacteria</taxon>
        <taxon>Vibrionales</taxon>
        <taxon>Vibrionaceae</taxon>
        <taxon>Vibrio</taxon>
    </lineage>
</organism>
<dbReference type="AlphaFoldDB" id="A0A2T5E018"/>
<gene>
    <name evidence="1" type="ORF">CWO36_23025</name>
</gene>
<sequence>MVLFFAIINEIIDEASTYQQGLKMIFGHKSLSTMTLIHCILITLFDLKMELADFQSNEMCIDIQKARLRTCSIIVSVGWACHASN</sequence>
<evidence type="ECO:0000313" key="2">
    <source>
        <dbReference type="Proteomes" id="UP000244080"/>
    </source>
</evidence>
<evidence type="ECO:0000313" key="1">
    <source>
        <dbReference type="EMBL" id="PTP12684.1"/>
    </source>
</evidence>